<dbReference type="EMBL" id="BKCP01004002">
    <property type="protein sequence ID" value="GER29579.1"/>
    <property type="molecule type" value="Genomic_DNA"/>
</dbReference>
<evidence type="ECO:0000313" key="1">
    <source>
        <dbReference type="EMBL" id="GER29579.1"/>
    </source>
</evidence>
<keyword evidence="2" id="KW-1185">Reference proteome</keyword>
<evidence type="ECO:0000313" key="2">
    <source>
        <dbReference type="Proteomes" id="UP000325081"/>
    </source>
</evidence>
<reference evidence="2" key="1">
    <citation type="journal article" date="2019" name="Curr. Biol.">
        <title>Genome Sequence of Striga asiatica Provides Insight into the Evolution of Plant Parasitism.</title>
        <authorList>
            <person name="Yoshida S."/>
            <person name="Kim S."/>
            <person name="Wafula E.K."/>
            <person name="Tanskanen J."/>
            <person name="Kim Y.M."/>
            <person name="Honaas L."/>
            <person name="Yang Z."/>
            <person name="Spallek T."/>
            <person name="Conn C.E."/>
            <person name="Ichihashi Y."/>
            <person name="Cheong K."/>
            <person name="Cui S."/>
            <person name="Der J.P."/>
            <person name="Gundlach H."/>
            <person name="Jiao Y."/>
            <person name="Hori C."/>
            <person name="Ishida J.K."/>
            <person name="Kasahara H."/>
            <person name="Kiba T."/>
            <person name="Kim M.S."/>
            <person name="Koo N."/>
            <person name="Laohavisit A."/>
            <person name="Lee Y.H."/>
            <person name="Lumba S."/>
            <person name="McCourt P."/>
            <person name="Mortimer J.C."/>
            <person name="Mutuku J.M."/>
            <person name="Nomura T."/>
            <person name="Sasaki-Sekimoto Y."/>
            <person name="Seto Y."/>
            <person name="Wang Y."/>
            <person name="Wakatake T."/>
            <person name="Sakakibara H."/>
            <person name="Demura T."/>
            <person name="Yamaguchi S."/>
            <person name="Yoneyama K."/>
            <person name="Manabe R.I."/>
            <person name="Nelson D.C."/>
            <person name="Schulman A.H."/>
            <person name="Timko M.P."/>
            <person name="dePamphilis C.W."/>
            <person name="Choi D."/>
            <person name="Shirasu K."/>
        </authorList>
    </citation>
    <scope>NUCLEOTIDE SEQUENCE [LARGE SCALE GENOMIC DNA]</scope>
    <source>
        <strain evidence="2">cv. UVA1</strain>
    </source>
</reference>
<dbReference type="OrthoDB" id="605328at2759"/>
<dbReference type="AlphaFoldDB" id="A0A5A7P9V6"/>
<comment type="caution">
    <text evidence="1">The sequence shown here is derived from an EMBL/GenBank/DDBJ whole genome shotgun (WGS) entry which is preliminary data.</text>
</comment>
<protein>
    <submittedName>
        <fullName evidence="1">F-box family protein</fullName>
    </submittedName>
</protein>
<proteinExistence type="predicted"/>
<name>A0A5A7P9V6_STRAF</name>
<dbReference type="Proteomes" id="UP000325081">
    <property type="component" value="Unassembled WGS sequence"/>
</dbReference>
<sequence>MTLITNGGLVTENGDKSANLSYGDEDCVDEDEVDFKIGTLIRSSLPEVTPGVQSPPPWSSSAILNSRRLTPPQPDALHAVAFVRGTETMAVATRRDGGATINGHRERTTTQGRSAGGSAELVCVCVCLLCVRRCVFLRVAWLLIQSVPLITKLSASDRNRVSRAANWRFIHRKRALGEITGRPHKSNIGNGNDSLYFNVDNQLFGTMPIPPTGWGCRDNYYLEDTCADDYYFGESCVDDYYFGESCGHLHYIYVRLQFKVYEMRRDYSEWFVKYEVNLFPLLKEAFSILCVVRGEKEEGSFLVVQIPGKAVRYNIVCGTFDVLYEFAGVNSPGRLRYSGVDAFQYVETLCCV</sequence>
<organism evidence="1 2">
    <name type="scientific">Striga asiatica</name>
    <name type="common">Asiatic witchweed</name>
    <name type="synonym">Buchnera asiatica</name>
    <dbReference type="NCBI Taxonomy" id="4170"/>
    <lineage>
        <taxon>Eukaryota</taxon>
        <taxon>Viridiplantae</taxon>
        <taxon>Streptophyta</taxon>
        <taxon>Embryophyta</taxon>
        <taxon>Tracheophyta</taxon>
        <taxon>Spermatophyta</taxon>
        <taxon>Magnoliopsida</taxon>
        <taxon>eudicotyledons</taxon>
        <taxon>Gunneridae</taxon>
        <taxon>Pentapetalae</taxon>
        <taxon>asterids</taxon>
        <taxon>lamiids</taxon>
        <taxon>Lamiales</taxon>
        <taxon>Orobanchaceae</taxon>
        <taxon>Buchnereae</taxon>
        <taxon>Striga</taxon>
    </lineage>
</organism>
<accession>A0A5A7P9V6</accession>
<gene>
    <name evidence="1" type="ORF">STAS_05453</name>
</gene>